<proteinExistence type="predicted"/>
<reference evidence="1" key="1">
    <citation type="journal article" date="2021" name="New Phytol.">
        <title>Evolutionary innovations through gain and loss of genes in the ectomycorrhizal Boletales.</title>
        <authorList>
            <person name="Wu G."/>
            <person name="Miyauchi S."/>
            <person name="Morin E."/>
            <person name="Kuo A."/>
            <person name="Drula E."/>
            <person name="Varga T."/>
            <person name="Kohler A."/>
            <person name="Feng B."/>
            <person name="Cao Y."/>
            <person name="Lipzen A."/>
            <person name="Daum C."/>
            <person name="Hundley H."/>
            <person name="Pangilinan J."/>
            <person name="Johnson J."/>
            <person name="Barry K."/>
            <person name="LaButti K."/>
            <person name="Ng V."/>
            <person name="Ahrendt S."/>
            <person name="Min B."/>
            <person name="Choi I.G."/>
            <person name="Park H."/>
            <person name="Plett J.M."/>
            <person name="Magnuson J."/>
            <person name="Spatafora J.W."/>
            <person name="Nagy L.G."/>
            <person name="Henrissat B."/>
            <person name="Grigoriev I.V."/>
            <person name="Yang Z.L."/>
            <person name="Xu J."/>
            <person name="Martin F.M."/>
        </authorList>
    </citation>
    <scope>NUCLEOTIDE SEQUENCE</scope>
    <source>
        <strain evidence="1">ATCC 28755</strain>
    </source>
</reference>
<dbReference type="EMBL" id="MU267906">
    <property type="protein sequence ID" value="KAH7907422.1"/>
    <property type="molecule type" value="Genomic_DNA"/>
</dbReference>
<protein>
    <submittedName>
        <fullName evidence="1">Uncharacterized protein</fullName>
    </submittedName>
</protein>
<organism evidence="1 2">
    <name type="scientific">Hygrophoropsis aurantiaca</name>
    <dbReference type="NCBI Taxonomy" id="72124"/>
    <lineage>
        <taxon>Eukaryota</taxon>
        <taxon>Fungi</taxon>
        <taxon>Dikarya</taxon>
        <taxon>Basidiomycota</taxon>
        <taxon>Agaricomycotina</taxon>
        <taxon>Agaricomycetes</taxon>
        <taxon>Agaricomycetidae</taxon>
        <taxon>Boletales</taxon>
        <taxon>Coniophorineae</taxon>
        <taxon>Hygrophoropsidaceae</taxon>
        <taxon>Hygrophoropsis</taxon>
    </lineage>
</organism>
<comment type="caution">
    <text evidence="1">The sequence shown here is derived from an EMBL/GenBank/DDBJ whole genome shotgun (WGS) entry which is preliminary data.</text>
</comment>
<sequence>MSKLMDMGIENATKAVEADNNGRYDEALRYYTNALEAFMAAIKWETNGSVKALLRKKTGEFLTRAETIKAYLEGQKKSE</sequence>
<keyword evidence="2" id="KW-1185">Reference proteome</keyword>
<evidence type="ECO:0000313" key="2">
    <source>
        <dbReference type="Proteomes" id="UP000790377"/>
    </source>
</evidence>
<name>A0ACB8A2L4_9AGAM</name>
<gene>
    <name evidence="1" type="ORF">BJ138DRAFT_1129177</name>
</gene>
<accession>A0ACB8A2L4</accession>
<evidence type="ECO:0000313" key="1">
    <source>
        <dbReference type="EMBL" id="KAH7907422.1"/>
    </source>
</evidence>
<dbReference type="Proteomes" id="UP000790377">
    <property type="component" value="Unassembled WGS sequence"/>
</dbReference>